<dbReference type="PANTHER" id="PTHR33069:SF3">
    <property type="entry name" value="DYNEIN HEAVY CHAIN TAIL DOMAIN-CONTAINING PROTEIN"/>
    <property type="match status" value="1"/>
</dbReference>
<reference evidence="1 2" key="1">
    <citation type="submission" date="2017-11" db="EMBL/GenBank/DDBJ databases">
        <title>De novo assembly and phasing of dikaryotic genomes from two isolates of Puccinia coronata f. sp. avenae, the causal agent of oat crown rust.</title>
        <authorList>
            <person name="Miller M.E."/>
            <person name="Zhang Y."/>
            <person name="Omidvar V."/>
            <person name="Sperschneider J."/>
            <person name="Schwessinger B."/>
            <person name="Raley C."/>
            <person name="Palmer J.M."/>
            <person name="Garnica D."/>
            <person name="Upadhyaya N."/>
            <person name="Rathjen J."/>
            <person name="Taylor J.M."/>
            <person name="Park R.F."/>
            <person name="Dodds P.N."/>
            <person name="Hirsch C.D."/>
            <person name="Kianian S.F."/>
            <person name="Figueroa M."/>
        </authorList>
    </citation>
    <scope>NUCLEOTIDE SEQUENCE [LARGE SCALE GENOMIC DNA]</scope>
    <source>
        <strain evidence="1">12SD80</strain>
    </source>
</reference>
<gene>
    <name evidence="1" type="ORF">PCASD_19311</name>
</gene>
<proteinExistence type="predicted"/>
<accession>A0A2N5SNV5</accession>
<organism evidence="1 2">
    <name type="scientific">Puccinia coronata f. sp. avenae</name>
    <dbReference type="NCBI Taxonomy" id="200324"/>
    <lineage>
        <taxon>Eukaryota</taxon>
        <taxon>Fungi</taxon>
        <taxon>Dikarya</taxon>
        <taxon>Basidiomycota</taxon>
        <taxon>Pucciniomycotina</taxon>
        <taxon>Pucciniomycetes</taxon>
        <taxon>Pucciniales</taxon>
        <taxon>Pucciniaceae</taxon>
        <taxon>Puccinia</taxon>
    </lineage>
</organism>
<dbReference type="PANTHER" id="PTHR33069">
    <property type="entry name" value="CHROMOSOME 7, WHOLE GENOME SHOTGUN SEQUENCE-RELATED"/>
    <property type="match status" value="1"/>
</dbReference>
<dbReference type="AlphaFoldDB" id="A0A2N5SNV5"/>
<comment type="caution">
    <text evidence="1">The sequence shown here is derived from an EMBL/GenBank/DDBJ whole genome shotgun (WGS) entry which is preliminary data.</text>
</comment>
<dbReference type="Proteomes" id="UP000235392">
    <property type="component" value="Unassembled WGS sequence"/>
</dbReference>
<protein>
    <submittedName>
        <fullName evidence="1">Uncharacterized protein</fullName>
    </submittedName>
</protein>
<evidence type="ECO:0000313" key="1">
    <source>
        <dbReference type="EMBL" id="PLW14894.1"/>
    </source>
</evidence>
<dbReference type="EMBL" id="PGCI01000811">
    <property type="protein sequence ID" value="PLW14894.1"/>
    <property type="molecule type" value="Genomic_DNA"/>
</dbReference>
<name>A0A2N5SNV5_9BASI</name>
<sequence length="444" mass="50555">MSEPTGTQGDQRIPYTPNDVEAISDQLNEVEFSPQYESQITQKMKNLAKKWSGSRWADDLIPMTPDEMSGREEQTWIRIQTSLLPSLKKHLENLLTSFGLNDTAPKNSKPCLHDSLEILSQFGPTMDHLKSAIISLAPRELPHGQIPTGIDANDAALKQIRWDHLEQDFDQLIYDIDPHHLVYNDIHGLFLEGYVWYIQDGQLNPDHPSHFEDKPRGKPTLKDHIVRRTALLCRQIDDMIENSARSDFGLIQADWKRQVNHIGEILTPLAAPIISLKTPPSNRADRPERIPVLNSFERLVTIIKLIRIFLNKLLSDPQNRITPTTFSDRWICGEIARLQRQLMSIREPVEWLEDRISGIGGCNRICFRTLDQLEMGGSHVIRECFEKGSILLADLIIPAGSSDNIPPPKTVLDSVFSDFVPQFNRARQNLEDSLVAVSHFFEAD</sequence>
<evidence type="ECO:0000313" key="2">
    <source>
        <dbReference type="Proteomes" id="UP000235392"/>
    </source>
</evidence>